<protein>
    <submittedName>
        <fullName evidence="1">Signal transduction protein PmrD</fullName>
    </submittedName>
</protein>
<proteinExistence type="predicted"/>
<dbReference type="EMBL" id="UGXR01000001">
    <property type="protein sequence ID" value="SUH08215.1"/>
    <property type="molecule type" value="Genomic_DNA"/>
</dbReference>
<gene>
    <name evidence="1" type="primary">pmrD</name>
    <name evidence="1" type="ORF">NCTC8256_02137</name>
</gene>
<name>A0A379VNQ3_SALET</name>
<evidence type="ECO:0000313" key="1">
    <source>
        <dbReference type="EMBL" id="SUH08215.1"/>
    </source>
</evidence>
<dbReference type="InterPro" id="IPR038679">
    <property type="entry name" value="PmrD_sf"/>
</dbReference>
<dbReference type="InterPro" id="IPR044854">
    <property type="entry name" value="IraM/PmrD"/>
</dbReference>
<evidence type="ECO:0000313" key="2">
    <source>
        <dbReference type="Proteomes" id="UP000254346"/>
    </source>
</evidence>
<dbReference type="Proteomes" id="UP000254346">
    <property type="component" value="Unassembled WGS sequence"/>
</dbReference>
<dbReference type="Pfam" id="PF11183">
    <property type="entry name" value="PmrD"/>
    <property type="match status" value="1"/>
</dbReference>
<organism evidence="1 2">
    <name type="scientific">Salmonella enterica I</name>
    <dbReference type="NCBI Taxonomy" id="59201"/>
    <lineage>
        <taxon>Bacteria</taxon>
        <taxon>Pseudomonadati</taxon>
        <taxon>Pseudomonadota</taxon>
        <taxon>Gammaproteobacteria</taxon>
        <taxon>Enterobacterales</taxon>
        <taxon>Enterobacteriaceae</taxon>
        <taxon>Salmonella</taxon>
    </lineage>
</organism>
<dbReference type="NCBIfam" id="NF011994">
    <property type="entry name" value="PRK15450.1"/>
    <property type="match status" value="1"/>
</dbReference>
<accession>A0A379VNQ3</accession>
<dbReference type="AlphaFoldDB" id="A0A379VNQ3"/>
<reference evidence="1 2" key="1">
    <citation type="submission" date="2018-06" db="EMBL/GenBank/DDBJ databases">
        <authorList>
            <consortium name="Pathogen Informatics"/>
            <person name="Doyle S."/>
        </authorList>
    </citation>
    <scope>NUCLEOTIDE SEQUENCE [LARGE SCALE GENOMIC DNA]</scope>
    <source>
        <strain evidence="1 2">NCTC8256</strain>
    </source>
</reference>
<dbReference type="Gene3D" id="2.40.50.650">
    <property type="match status" value="1"/>
</dbReference>
<sequence length="95" mass="10809">MNNKRETGGAMEWLVKKSHYVKKRACHVLVLCDSGGSLKMIAEANSMILLSPGDILSPLQDAQYCINREKHQTLKIVDARCYSCDEWQRLTRKPS</sequence>